<dbReference type="EMBL" id="JACBZY010000001">
    <property type="protein sequence ID" value="NYH00585.1"/>
    <property type="molecule type" value="Genomic_DNA"/>
</dbReference>
<accession>A0A852YGY4</accession>
<gene>
    <name evidence="1" type="ORF">BJ979_003210</name>
</gene>
<dbReference type="RefSeq" id="WP_179569508.1">
    <property type="nucleotide sequence ID" value="NZ_JACBZY010000001.1"/>
</dbReference>
<protein>
    <submittedName>
        <fullName evidence="1">Uncharacterized protein</fullName>
    </submittedName>
</protein>
<proteinExistence type="predicted"/>
<evidence type="ECO:0000313" key="1">
    <source>
        <dbReference type="EMBL" id="NYH00585.1"/>
    </source>
</evidence>
<dbReference type="Proteomes" id="UP000553888">
    <property type="component" value="Unassembled WGS sequence"/>
</dbReference>
<comment type="caution">
    <text evidence="1">The sequence shown here is derived from an EMBL/GenBank/DDBJ whole genome shotgun (WGS) entry which is preliminary data.</text>
</comment>
<evidence type="ECO:0000313" key="2">
    <source>
        <dbReference type="Proteomes" id="UP000553888"/>
    </source>
</evidence>
<keyword evidence="2" id="KW-1185">Reference proteome</keyword>
<sequence>MAGTLFTLGGDSTAASTLVANTVSSLGYAAEVLPNGAHRLSRGNKTKTFWLGALSGDDFHVAFVVAYAHDESGNLTVRVDRDGGASFLKGGAIGVSKTDAAYGQLVDAIGGAASNAGIYISSGPAA</sequence>
<name>A0A852YGY4_9MICO</name>
<organism evidence="1 2">
    <name type="scientific">Schumannella luteola</name>
    <dbReference type="NCBI Taxonomy" id="472059"/>
    <lineage>
        <taxon>Bacteria</taxon>
        <taxon>Bacillati</taxon>
        <taxon>Actinomycetota</taxon>
        <taxon>Actinomycetes</taxon>
        <taxon>Micrococcales</taxon>
        <taxon>Microbacteriaceae</taxon>
        <taxon>Schumannella</taxon>
    </lineage>
</organism>
<dbReference type="AlphaFoldDB" id="A0A852YGY4"/>
<reference evidence="1 2" key="1">
    <citation type="submission" date="2020-07" db="EMBL/GenBank/DDBJ databases">
        <title>Sequencing the genomes of 1000 actinobacteria strains.</title>
        <authorList>
            <person name="Klenk H.-P."/>
        </authorList>
    </citation>
    <scope>NUCLEOTIDE SEQUENCE [LARGE SCALE GENOMIC DNA]</scope>
    <source>
        <strain evidence="1 2">DSM 23141</strain>
    </source>
</reference>